<keyword evidence="1" id="KW-1133">Transmembrane helix</keyword>
<dbReference type="EMBL" id="JBHTCS010000026">
    <property type="protein sequence ID" value="MFC7450530.1"/>
    <property type="molecule type" value="Genomic_DNA"/>
</dbReference>
<evidence type="ECO:0000313" key="2">
    <source>
        <dbReference type="EMBL" id="MFC7450530.1"/>
    </source>
</evidence>
<protein>
    <submittedName>
        <fullName evidence="2">Uncharacterized protein</fullName>
    </submittedName>
</protein>
<keyword evidence="1" id="KW-0472">Membrane</keyword>
<organism evidence="2 3">
    <name type="scientific">Rhodococcus daqingensis</name>
    <dbReference type="NCBI Taxonomy" id="2479363"/>
    <lineage>
        <taxon>Bacteria</taxon>
        <taxon>Bacillati</taxon>
        <taxon>Actinomycetota</taxon>
        <taxon>Actinomycetes</taxon>
        <taxon>Mycobacteriales</taxon>
        <taxon>Nocardiaceae</taxon>
        <taxon>Rhodococcus</taxon>
    </lineage>
</organism>
<accession>A0ABW2S394</accession>
<proteinExistence type="predicted"/>
<keyword evidence="3" id="KW-1185">Reference proteome</keyword>
<reference evidence="3" key="1">
    <citation type="journal article" date="2019" name="Int. J. Syst. Evol. Microbiol.">
        <title>The Global Catalogue of Microorganisms (GCM) 10K type strain sequencing project: providing services to taxonomists for standard genome sequencing and annotation.</title>
        <authorList>
            <consortium name="The Broad Institute Genomics Platform"/>
            <consortium name="The Broad Institute Genome Sequencing Center for Infectious Disease"/>
            <person name="Wu L."/>
            <person name="Ma J."/>
        </authorList>
    </citation>
    <scope>NUCLEOTIDE SEQUENCE [LARGE SCALE GENOMIC DNA]</scope>
    <source>
        <strain evidence="3">ICMP 19430</strain>
    </source>
</reference>
<comment type="caution">
    <text evidence="2">The sequence shown here is derived from an EMBL/GenBank/DDBJ whole genome shotgun (WGS) entry which is preliminary data.</text>
</comment>
<gene>
    <name evidence="2" type="ORF">ACFQS9_21770</name>
</gene>
<keyword evidence="1" id="KW-0812">Transmembrane</keyword>
<dbReference type="Proteomes" id="UP001596484">
    <property type="component" value="Unassembled WGS sequence"/>
</dbReference>
<name>A0ABW2S394_9NOCA</name>
<sequence>MTAAHRNRAGFMAAILVLCVVLAADPAIPNVIALPPALAVGGRAVVHAIAMAPFPRRRTR</sequence>
<evidence type="ECO:0000256" key="1">
    <source>
        <dbReference type="SAM" id="Phobius"/>
    </source>
</evidence>
<feature type="transmembrane region" description="Helical" evidence="1">
    <location>
        <begin position="33"/>
        <end position="54"/>
    </location>
</feature>
<dbReference type="RefSeq" id="WP_378408554.1">
    <property type="nucleotide sequence ID" value="NZ_JBHTCS010000026.1"/>
</dbReference>
<evidence type="ECO:0000313" key="3">
    <source>
        <dbReference type="Proteomes" id="UP001596484"/>
    </source>
</evidence>